<dbReference type="Pfam" id="PF01965">
    <property type="entry name" value="DJ-1_PfpI"/>
    <property type="match status" value="1"/>
</dbReference>
<dbReference type="GO" id="GO:0005739">
    <property type="term" value="C:mitochondrion"/>
    <property type="evidence" value="ECO:0007669"/>
    <property type="project" value="TreeGrafter"/>
</dbReference>
<keyword evidence="3" id="KW-0558">Oxidation</keyword>
<reference evidence="5" key="2">
    <citation type="submission" date="2022-10" db="EMBL/GenBank/DDBJ databases">
        <authorList>
            <consortium name="ENA_rothamsted_submissions"/>
            <consortium name="culmorum"/>
            <person name="King R."/>
        </authorList>
    </citation>
    <scope>NUCLEOTIDE SEQUENCE</scope>
</reference>
<keyword evidence="2" id="KW-0963">Cytoplasm</keyword>
<dbReference type="GO" id="GO:0046295">
    <property type="term" value="P:glycolate biosynthetic process"/>
    <property type="evidence" value="ECO:0007669"/>
    <property type="project" value="TreeGrafter"/>
</dbReference>
<comment type="subcellular location">
    <subcellularLocation>
        <location evidence="1">Cytoplasm</location>
    </subcellularLocation>
</comment>
<name>A0A9N9RP12_9DIPT</name>
<dbReference type="PANTHER" id="PTHR48094:SF12">
    <property type="entry name" value="PARKINSON DISEASE PROTEIN 7 HOMOLOG"/>
    <property type="match status" value="1"/>
</dbReference>
<evidence type="ECO:0000313" key="6">
    <source>
        <dbReference type="Proteomes" id="UP001153620"/>
    </source>
</evidence>
<dbReference type="SUPFAM" id="SSF52317">
    <property type="entry name" value="Class I glutamine amidotransferase-like"/>
    <property type="match status" value="1"/>
</dbReference>
<organism evidence="5 6">
    <name type="scientific">Chironomus riparius</name>
    <dbReference type="NCBI Taxonomy" id="315576"/>
    <lineage>
        <taxon>Eukaryota</taxon>
        <taxon>Metazoa</taxon>
        <taxon>Ecdysozoa</taxon>
        <taxon>Arthropoda</taxon>
        <taxon>Hexapoda</taxon>
        <taxon>Insecta</taxon>
        <taxon>Pterygota</taxon>
        <taxon>Neoptera</taxon>
        <taxon>Endopterygota</taxon>
        <taxon>Diptera</taxon>
        <taxon>Nematocera</taxon>
        <taxon>Chironomoidea</taxon>
        <taxon>Chironomidae</taxon>
        <taxon>Chironominae</taxon>
        <taxon>Chironomus</taxon>
    </lineage>
</organism>
<evidence type="ECO:0000256" key="2">
    <source>
        <dbReference type="ARBA" id="ARBA00022490"/>
    </source>
</evidence>
<accession>A0A9N9RP12</accession>
<sequence length="196" mass="20960">MSTKKVLVIIATGSETVEIVAPADILRGCGVEVTIASIHGNEPVKACDGISIVPDIALKSVNKDAYDAIILPGGLTGSPNMSQCELVGDILKHHHDKGKLIAAICLGPTVLHANGIGFGRKITSYPLGKESLSEKYDYVEEPIVQDGNIITSRGPGTVWNFALKIAENLVGIEETKRVAERNLLLEFLDKKTFVNS</sequence>
<protein>
    <recommendedName>
        <fullName evidence="4">DJ-1/PfpI domain-containing protein</fullName>
    </recommendedName>
</protein>
<proteinExistence type="predicted"/>
<dbReference type="InterPro" id="IPR050325">
    <property type="entry name" value="Prot/Nucl_acid_deglycase"/>
</dbReference>
<dbReference type="FunFam" id="3.40.50.880:FF:000022">
    <property type="entry name" value="protein deglycase DJ-1"/>
    <property type="match status" value="1"/>
</dbReference>
<dbReference type="Proteomes" id="UP001153620">
    <property type="component" value="Chromosome 2"/>
</dbReference>
<evidence type="ECO:0000256" key="3">
    <source>
        <dbReference type="ARBA" id="ARBA00023097"/>
    </source>
</evidence>
<dbReference type="GO" id="GO:0005634">
    <property type="term" value="C:nucleus"/>
    <property type="evidence" value="ECO:0007669"/>
    <property type="project" value="TreeGrafter"/>
</dbReference>
<dbReference type="CDD" id="cd03135">
    <property type="entry name" value="GATase1_DJ-1"/>
    <property type="match status" value="1"/>
</dbReference>
<dbReference type="PANTHER" id="PTHR48094">
    <property type="entry name" value="PROTEIN/NUCLEIC ACID DEGLYCASE DJ-1-RELATED"/>
    <property type="match status" value="1"/>
</dbReference>
<feature type="domain" description="DJ-1/PfpI" evidence="4">
    <location>
        <begin position="4"/>
        <end position="167"/>
    </location>
</feature>
<dbReference type="GO" id="GO:0051896">
    <property type="term" value="P:regulation of phosphatidylinositol 3-kinase/protein kinase B signal transduction"/>
    <property type="evidence" value="ECO:0007669"/>
    <property type="project" value="UniProtKB-ARBA"/>
</dbReference>
<dbReference type="EMBL" id="OU895878">
    <property type="protein sequence ID" value="CAG9802035.1"/>
    <property type="molecule type" value="Genomic_DNA"/>
</dbReference>
<keyword evidence="6" id="KW-1185">Reference proteome</keyword>
<dbReference type="InterPro" id="IPR002818">
    <property type="entry name" value="DJ-1/PfpI"/>
</dbReference>
<dbReference type="GO" id="GO:1903189">
    <property type="term" value="P:glyoxal metabolic process"/>
    <property type="evidence" value="ECO:0007669"/>
    <property type="project" value="TreeGrafter"/>
</dbReference>
<dbReference type="InterPro" id="IPR006287">
    <property type="entry name" value="DJ-1"/>
</dbReference>
<reference evidence="5" key="1">
    <citation type="submission" date="2022-01" db="EMBL/GenBank/DDBJ databases">
        <authorList>
            <person name="King R."/>
        </authorList>
    </citation>
    <scope>NUCLEOTIDE SEQUENCE</scope>
</reference>
<evidence type="ECO:0000259" key="4">
    <source>
        <dbReference type="Pfam" id="PF01965"/>
    </source>
</evidence>
<evidence type="ECO:0000256" key="1">
    <source>
        <dbReference type="ARBA" id="ARBA00004496"/>
    </source>
</evidence>
<gene>
    <name evidence="5" type="ORF">CHIRRI_LOCUS4951</name>
</gene>
<dbReference type="NCBIfam" id="TIGR01383">
    <property type="entry name" value="not_thiJ"/>
    <property type="match status" value="1"/>
</dbReference>
<dbReference type="GO" id="GO:0006979">
    <property type="term" value="P:response to oxidative stress"/>
    <property type="evidence" value="ECO:0007669"/>
    <property type="project" value="UniProtKB-ARBA"/>
</dbReference>
<dbReference type="InterPro" id="IPR029062">
    <property type="entry name" value="Class_I_gatase-like"/>
</dbReference>
<dbReference type="OrthoDB" id="543156at2759"/>
<dbReference type="Gene3D" id="3.40.50.880">
    <property type="match status" value="1"/>
</dbReference>
<dbReference type="AlphaFoldDB" id="A0A9N9RP12"/>
<evidence type="ECO:0000313" key="5">
    <source>
        <dbReference type="EMBL" id="CAG9802035.1"/>
    </source>
</evidence>